<feature type="chain" id="PRO_5021001613" evidence="2">
    <location>
        <begin position="19"/>
        <end position="133"/>
    </location>
</feature>
<evidence type="ECO:0000313" key="4">
    <source>
        <dbReference type="Proteomes" id="UP000281549"/>
    </source>
</evidence>
<feature type="region of interest" description="Disordered" evidence="1">
    <location>
        <begin position="40"/>
        <end position="59"/>
    </location>
</feature>
<accession>A0A4P9YB58</accession>
<sequence length="133" mass="14485">MLPFFFLCWMLIVKSATTTITEVCLTAPVLRLIGFNETCPGAPGSPGDGDPSDDSNSTSKLLGSTVIVTVESSKTYISWLNEGEQVESVETGSFQTKRIFKIREKISDRFREALKSLSKTKSEPTESAGISGR</sequence>
<name>A0A4P9YB58_ROZAC</name>
<gene>
    <name evidence="3" type="ORF">ROZALSC1DRAFT_25555</name>
</gene>
<evidence type="ECO:0000256" key="2">
    <source>
        <dbReference type="SAM" id="SignalP"/>
    </source>
</evidence>
<proteinExistence type="predicted"/>
<dbReference type="EMBL" id="ML006851">
    <property type="protein sequence ID" value="RKP16194.1"/>
    <property type="molecule type" value="Genomic_DNA"/>
</dbReference>
<feature type="region of interest" description="Disordered" evidence="1">
    <location>
        <begin position="114"/>
        <end position="133"/>
    </location>
</feature>
<evidence type="ECO:0000313" key="3">
    <source>
        <dbReference type="EMBL" id="RKP16194.1"/>
    </source>
</evidence>
<evidence type="ECO:0000256" key="1">
    <source>
        <dbReference type="SAM" id="MobiDB-lite"/>
    </source>
</evidence>
<keyword evidence="2" id="KW-0732">Signal</keyword>
<reference evidence="4" key="1">
    <citation type="journal article" date="2018" name="Nat. Microbiol.">
        <title>Leveraging single-cell genomics to expand the fungal tree of life.</title>
        <authorList>
            <person name="Ahrendt S.R."/>
            <person name="Quandt C.A."/>
            <person name="Ciobanu D."/>
            <person name="Clum A."/>
            <person name="Salamov A."/>
            <person name="Andreopoulos B."/>
            <person name="Cheng J.F."/>
            <person name="Woyke T."/>
            <person name="Pelin A."/>
            <person name="Henrissat B."/>
            <person name="Reynolds N.K."/>
            <person name="Benny G.L."/>
            <person name="Smith M.E."/>
            <person name="James T.Y."/>
            <person name="Grigoriev I.V."/>
        </authorList>
    </citation>
    <scope>NUCLEOTIDE SEQUENCE [LARGE SCALE GENOMIC DNA]</scope>
    <source>
        <strain evidence="4">CSF55</strain>
    </source>
</reference>
<feature type="signal peptide" evidence="2">
    <location>
        <begin position="1"/>
        <end position="18"/>
    </location>
</feature>
<dbReference type="Proteomes" id="UP000281549">
    <property type="component" value="Unassembled WGS sequence"/>
</dbReference>
<dbReference type="AlphaFoldDB" id="A0A4P9YB58"/>
<feature type="non-terminal residue" evidence="3">
    <location>
        <position position="133"/>
    </location>
</feature>
<protein>
    <submittedName>
        <fullName evidence="3">Uncharacterized protein</fullName>
    </submittedName>
</protein>
<organism evidence="3 4">
    <name type="scientific">Rozella allomycis (strain CSF55)</name>
    <dbReference type="NCBI Taxonomy" id="988480"/>
    <lineage>
        <taxon>Eukaryota</taxon>
        <taxon>Fungi</taxon>
        <taxon>Fungi incertae sedis</taxon>
        <taxon>Cryptomycota</taxon>
        <taxon>Cryptomycota incertae sedis</taxon>
        <taxon>Rozella</taxon>
    </lineage>
</organism>
<feature type="compositionally biased region" description="Basic and acidic residues" evidence="1">
    <location>
        <begin position="114"/>
        <end position="124"/>
    </location>
</feature>